<feature type="region of interest" description="Disordered" evidence="1">
    <location>
        <begin position="1"/>
        <end position="69"/>
    </location>
</feature>
<accession>A0A914PZ35</accession>
<protein>
    <submittedName>
        <fullName evidence="3">Uncharacterized protein</fullName>
    </submittedName>
</protein>
<keyword evidence="2" id="KW-1185">Reference proteome</keyword>
<feature type="compositionally biased region" description="Polar residues" evidence="1">
    <location>
        <begin position="44"/>
        <end position="53"/>
    </location>
</feature>
<proteinExistence type="predicted"/>
<dbReference type="AlphaFoldDB" id="A0A914PZ35"/>
<evidence type="ECO:0000256" key="1">
    <source>
        <dbReference type="SAM" id="MobiDB-lite"/>
    </source>
</evidence>
<evidence type="ECO:0000313" key="3">
    <source>
        <dbReference type="WBParaSite" id="PDA_v2.g24130.t1"/>
    </source>
</evidence>
<name>A0A914PZ35_9BILA</name>
<reference evidence="3" key="1">
    <citation type="submission" date="2022-11" db="UniProtKB">
        <authorList>
            <consortium name="WormBaseParasite"/>
        </authorList>
    </citation>
    <scope>IDENTIFICATION</scope>
</reference>
<evidence type="ECO:0000313" key="2">
    <source>
        <dbReference type="Proteomes" id="UP000887578"/>
    </source>
</evidence>
<dbReference type="Proteomes" id="UP000887578">
    <property type="component" value="Unplaced"/>
</dbReference>
<organism evidence="2 3">
    <name type="scientific">Panagrolaimus davidi</name>
    <dbReference type="NCBI Taxonomy" id="227884"/>
    <lineage>
        <taxon>Eukaryota</taxon>
        <taxon>Metazoa</taxon>
        <taxon>Ecdysozoa</taxon>
        <taxon>Nematoda</taxon>
        <taxon>Chromadorea</taxon>
        <taxon>Rhabditida</taxon>
        <taxon>Tylenchina</taxon>
        <taxon>Panagrolaimomorpha</taxon>
        <taxon>Panagrolaimoidea</taxon>
        <taxon>Panagrolaimidae</taxon>
        <taxon>Panagrolaimus</taxon>
    </lineage>
</organism>
<dbReference type="WBParaSite" id="PDA_v2.g24130.t1">
    <property type="protein sequence ID" value="PDA_v2.g24130.t1"/>
    <property type="gene ID" value="PDA_v2.g24130"/>
</dbReference>
<sequence>MTGKDSLENAKTAPVDHQLPSEKGFKSPGRQFDVNSECYEEQQQKSGDLQQKDGQLYQKRENTQNSKNG</sequence>